<evidence type="ECO:0000313" key="4">
    <source>
        <dbReference type="Proteomes" id="UP000799118"/>
    </source>
</evidence>
<evidence type="ECO:0000256" key="1">
    <source>
        <dbReference type="SAM" id="MobiDB-lite"/>
    </source>
</evidence>
<dbReference type="AlphaFoldDB" id="A0A6A4HK83"/>
<accession>A0A6A4HK83</accession>
<feature type="region of interest" description="Disordered" evidence="1">
    <location>
        <begin position="177"/>
        <end position="209"/>
    </location>
</feature>
<name>A0A6A4HK83_9AGAR</name>
<keyword evidence="4" id="KW-1185">Reference proteome</keyword>
<evidence type="ECO:0000313" key="3">
    <source>
        <dbReference type="EMBL" id="KAE9397275.1"/>
    </source>
</evidence>
<reference evidence="3" key="1">
    <citation type="journal article" date="2019" name="Environ. Microbiol.">
        <title>Fungal ecological strategies reflected in gene transcription - a case study of two litter decomposers.</title>
        <authorList>
            <person name="Barbi F."/>
            <person name="Kohler A."/>
            <person name="Barry K."/>
            <person name="Baskaran P."/>
            <person name="Daum C."/>
            <person name="Fauchery L."/>
            <person name="Ihrmark K."/>
            <person name="Kuo A."/>
            <person name="LaButti K."/>
            <person name="Lipzen A."/>
            <person name="Morin E."/>
            <person name="Grigoriev I.V."/>
            <person name="Henrissat B."/>
            <person name="Lindahl B."/>
            <person name="Martin F."/>
        </authorList>
    </citation>
    <scope>NUCLEOTIDE SEQUENCE</scope>
    <source>
        <strain evidence="3">JB14</strain>
    </source>
</reference>
<feature type="compositionally biased region" description="Low complexity" evidence="1">
    <location>
        <begin position="186"/>
        <end position="209"/>
    </location>
</feature>
<dbReference type="InterPro" id="IPR045341">
    <property type="entry name" value="DUF6532"/>
</dbReference>
<dbReference type="Pfam" id="PF20149">
    <property type="entry name" value="DUF6532"/>
    <property type="match status" value="1"/>
</dbReference>
<feature type="domain" description="DUF6532" evidence="2">
    <location>
        <begin position="11"/>
        <end position="105"/>
    </location>
</feature>
<dbReference type="EMBL" id="ML769500">
    <property type="protein sequence ID" value="KAE9397275.1"/>
    <property type="molecule type" value="Genomic_DNA"/>
</dbReference>
<organism evidence="3 4">
    <name type="scientific">Gymnopus androsaceus JB14</name>
    <dbReference type="NCBI Taxonomy" id="1447944"/>
    <lineage>
        <taxon>Eukaryota</taxon>
        <taxon>Fungi</taxon>
        <taxon>Dikarya</taxon>
        <taxon>Basidiomycota</taxon>
        <taxon>Agaricomycotina</taxon>
        <taxon>Agaricomycetes</taxon>
        <taxon>Agaricomycetidae</taxon>
        <taxon>Agaricales</taxon>
        <taxon>Marasmiineae</taxon>
        <taxon>Omphalotaceae</taxon>
        <taxon>Gymnopus</taxon>
    </lineage>
</organism>
<protein>
    <recommendedName>
        <fullName evidence="2">DUF6532 domain-containing protein</fullName>
    </recommendedName>
</protein>
<gene>
    <name evidence="3" type="ORF">BT96DRAFT_995996</name>
</gene>
<evidence type="ECO:0000259" key="2">
    <source>
        <dbReference type="Pfam" id="PF20149"/>
    </source>
</evidence>
<dbReference type="OrthoDB" id="3244572at2759"/>
<proteinExistence type="predicted"/>
<feature type="non-terminal residue" evidence="3">
    <location>
        <position position="1"/>
    </location>
</feature>
<sequence>RPGPNAELDIVNSNRELYNALTTKDTFSRKNPLDTINKIGALYCAPFLVDMINELYFSEKHKSEALKFADDHVPLPTIALSLTAYECTLNEWKLGYHEDVKFTAKLLINNAEQLQQDLYEAGRSQTQLGMKTIVTKSTTSFSIADFAANSGILGPSAPAVAHYTAAGMLSLGSSQIFTESSNGPHSQSYSGGAQTQTQTQTQGSDGLPM</sequence>
<dbReference type="Proteomes" id="UP000799118">
    <property type="component" value="Unassembled WGS sequence"/>
</dbReference>